<dbReference type="OrthoDB" id="2940489at2759"/>
<protein>
    <recommendedName>
        <fullName evidence="3">Lectin</fullName>
    </recommendedName>
</protein>
<organism evidence="1 2">
    <name type="scientific">Gymnopilus junonius</name>
    <name type="common">Spectacular rustgill mushroom</name>
    <name type="synonym">Gymnopilus spectabilis subsp. junonius</name>
    <dbReference type="NCBI Taxonomy" id="109634"/>
    <lineage>
        <taxon>Eukaryota</taxon>
        <taxon>Fungi</taxon>
        <taxon>Dikarya</taxon>
        <taxon>Basidiomycota</taxon>
        <taxon>Agaricomycotina</taxon>
        <taxon>Agaricomycetes</taxon>
        <taxon>Agaricomycetidae</taxon>
        <taxon>Agaricales</taxon>
        <taxon>Agaricineae</taxon>
        <taxon>Hymenogastraceae</taxon>
        <taxon>Gymnopilus</taxon>
    </lineage>
</organism>
<proteinExistence type="predicted"/>
<accession>A0A9P5TFA2</accession>
<feature type="non-terminal residue" evidence="1">
    <location>
        <position position="1"/>
    </location>
</feature>
<gene>
    <name evidence="1" type="ORF">CPB84DRAFT_1690700</name>
</gene>
<evidence type="ECO:0000313" key="1">
    <source>
        <dbReference type="EMBL" id="KAF8873592.1"/>
    </source>
</evidence>
<keyword evidence="2" id="KW-1185">Reference proteome</keyword>
<evidence type="ECO:0000313" key="2">
    <source>
        <dbReference type="Proteomes" id="UP000724874"/>
    </source>
</evidence>
<evidence type="ECO:0008006" key="3">
    <source>
        <dbReference type="Google" id="ProtNLM"/>
    </source>
</evidence>
<name>A0A9P5TFA2_GYMJU</name>
<dbReference type="EMBL" id="JADNYJ010000233">
    <property type="protein sequence ID" value="KAF8873592.1"/>
    <property type="molecule type" value="Genomic_DNA"/>
</dbReference>
<dbReference type="AlphaFoldDB" id="A0A9P5TFA2"/>
<dbReference type="Proteomes" id="UP000724874">
    <property type="component" value="Unassembled WGS sequence"/>
</dbReference>
<comment type="caution">
    <text evidence="1">The sequence shown here is derived from an EMBL/GenBank/DDBJ whole genome shotgun (WGS) entry which is preliminary data.</text>
</comment>
<reference evidence="1" key="1">
    <citation type="submission" date="2020-11" db="EMBL/GenBank/DDBJ databases">
        <authorList>
            <consortium name="DOE Joint Genome Institute"/>
            <person name="Ahrendt S."/>
            <person name="Riley R."/>
            <person name="Andreopoulos W."/>
            <person name="LaButti K."/>
            <person name="Pangilinan J."/>
            <person name="Ruiz-duenas F.J."/>
            <person name="Barrasa J.M."/>
            <person name="Sanchez-Garcia M."/>
            <person name="Camarero S."/>
            <person name="Miyauchi S."/>
            <person name="Serrano A."/>
            <person name="Linde D."/>
            <person name="Babiker R."/>
            <person name="Drula E."/>
            <person name="Ayuso-Fernandez I."/>
            <person name="Pacheco R."/>
            <person name="Padilla G."/>
            <person name="Ferreira P."/>
            <person name="Barriuso J."/>
            <person name="Kellner H."/>
            <person name="Castanera R."/>
            <person name="Alfaro M."/>
            <person name="Ramirez L."/>
            <person name="Pisabarro A.G."/>
            <person name="Kuo A."/>
            <person name="Tritt A."/>
            <person name="Lipzen A."/>
            <person name="He G."/>
            <person name="Yan M."/>
            <person name="Ng V."/>
            <person name="Cullen D."/>
            <person name="Martin F."/>
            <person name="Rosso M.-N."/>
            <person name="Henrissat B."/>
            <person name="Hibbett D."/>
            <person name="Martinez A.T."/>
            <person name="Grigoriev I.V."/>
        </authorList>
    </citation>
    <scope>NUCLEOTIDE SEQUENCE</scope>
    <source>
        <strain evidence="1">AH 44721</strain>
    </source>
</reference>
<sequence length="88" mass="10135">RIRNASNVTDLQVFVSKYSNSNGNDGWYNVAGNFDDPTKSFWNRDGWELIAFQSPRTSARRGWYIHTAGETVDITFYGFEQDIGLVRH</sequence>